<keyword evidence="3" id="KW-1185">Reference proteome</keyword>
<keyword evidence="1" id="KW-0812">Transmembrane</keyword>
<accession>U5BUM2</accession>
<comment type="caution">
    <text evidence="2">The sequence shown here is derived from an EMBL/GenBank/DDBJ whole genome shotgun (WGS) entry which is preliminary data.</text>
</comment>
<keyword evidence="1" id="KW-0472">Membrane</keyword>
<evidence type="ECO:0000313" key="2">
    <source>
        <dbReference type="EMBL" id="ERM80281.1"/>
    </source>
</evidence>
<protein>
    <submittedName>
        <fullName evidence="2">Uncharacterized protein</fullName>
    </submittedName>
</protein>
<reference evidence="2 3" key="1">
    <citation type="journal article" date="2013" name="Genome Announc.">
        <title>Draft Genome Sequence of the Psychrophilic and Alkaliphilic Rhodonellum psychrophilum Strain GCM71T.</title>
        <authorList>
            <person name="Hauptmann A.L."/>
            <person name="Glaring M.A."/>
            <person name="Hallin P.F."/>
            <person name="Prieme A."/>
            <person name="Stougaard P."/>
        </authorList>
    </citation>
    <scope>NUCLEOTIDE SEQUENCE [LARGE SCALE GENOMIC DNA]</scope>
    <source>
        <strain evidence="2 3">GCM71</strain>
    </source>
</reference>
<dbReference type="Proteomes" id="UP000016843">
    <property type="component" value="Unassembled WGS sequence"/>
</dbReference>
<feature type="transmembrane region" description="Helical" evidence="1">
    <location>
        <begin position="34"/>
        <end position="56"/>
    </location>
</feature>
<gene>
    <name evidence="2" type="ORF">P872_22050</name>
</gene>
<proteinExistence type="predicted"/>
<sequence>MPKKAFSQKKLFKFFYQRLHHDGIIFTHWSDIRLALNFILLAGLNPCFLLTNFYLYL</sequence>
<dbReference type="EMBL" id="AWXR01000120">
    <property type="protein sequence ID" value="ERM80281.1"/>
    <property type="molecule type" value="Genomic_DNA"/>
</dbReference>
<dbReference type="AlphaFoldDB" id="U5BUM2"/>
<evidence type="ECO:0000256" key="1">
    <source>
        <dbReference type="SAM" id="Phobius"/>
    </source>
</evidence>
<name>U5BUM2_9BACT</name>
<evidence type="ECO:0000313" key="3">
    <source>
        <dbReference type="Proteomes" id="UP000016843"/>
    </source>
</evidence>
<organism evidence="2 3">
    <name type="scientific">Rhodonellum psychrophilum GCM71 = DSM 17998</name>
    <dbReference type="NCBI Taxonomy" id="1123057"/>
    <lineage>
        <taxon>Bacteria</taxon>
        <taxon>Pseudomonadati</taxon>
        <taxon>Bacteroidota</taxon>
        <taxon>Cytophagia</taxon>
        <taxon>Cytophagales</taxon>
        <taxon>Cytophagaceae</taxon>
        <taxon>Rhodonellum</taxon>
    </lineage>
</organism>
<keyword evidence="1" id="KW-1133">Transmembrane helix</keyword>